<feature type="transmembrane region" description="Helical" evidence="1">
    <location>
        <begin position="125"/>
        <end position="146"/>
    </location>
</feature>
<keyword evidence="1" id="KW-0812">Transmembrane</keyword>
<sequence>MTTAVIAAVGFAPALRSWLGFSFAGVPSTPRAAIEIAVHNATIAAAPLCAAVAYPRLGRRVRVGISSALFVLLAINAVVIGVAVGAYGERALDALLPHALLEIAAFSIAGGAYTQACQQRVSHRVLAAATCLSFSMLACASAVEVLTTTSGGRS</sequence>
<evidence type="ECO:0000313" key="2">
    <source>
        <dbReference type="EMBL" id="UUY05121.1"/>
    </source>
</evidence>
<keyword evidence="3" id="KW-1185">Reference proteome</keyword>
<proteinExistence type="predicted"/>
<dbReference type="Proteomes" id="UP001058860">
    <property type="component" value="Chromosome"/>
</dbReference>
<evidence type="ECO:0000256" key="1">
    <source>
        <dbReference type="SAM" id="Phobius"/>
    </source>
</evidence>
<evidence type="ECO:0000313" key="3">
    <source>
        <dbReference type="Proteomes" id="UP001058860"/>
    </source>
</evidence>
<feature type="transmembrane region" description="Helical" evidence="1">
    <location>
        <begin position="94"/>
        <end position="113"/>
    </location>
</feature>
<keyword evidence="1" id="KW-0472">Membrane</keyword>
<feature type="transmembrane region" description="Helical" evidence="1">
    <location>
        <begin position="32"/>
        <end position="54"/>
    </location>
</feature>
<name>A0ABY5PKF9_9ACTN</name>
<dbReference type="RefSeq" id="WP_353865587.1">
    <property type="nucleotide sequence ID" value="NZ_CP088295.1"/>
</dbReference>
<feature type="transmembrane region" description="Helical" evidence="1">
    <location>
        <begin position="66"/>
        <end position="88"/>
    </location>
</feature>
<gene>
    <name evidence="2" type="ORF">LRS13_06220</name>
</gene>
<organism evidence="2 3">
    <name type="scientific">Svornostia abyssi</name>
    <dbReference type="NCBI Taxonomy" id="2898438"/>
    <lineage>
        <taxon>Bacteria</taxon>
        <taxon>Bacillati</taxon>
        <taxon>Actinomycetota</taxon>
        <taxon>Thermoleophilia</taxon>
        <taxon>Solirubrobacterales</taxon>
        <taxon>Baekduiaceae</taxon>
        <taxon>Svornostia</taxon>
    </lineage>
</organism>
<accession>A0ABY5PKF9</accession>
<keyword evidence="1" id="KW-1133">Transmembrane helix</keyword>
<protein>
    <submittedName>
        <fullName evidence="2">Uncharacterized protein</fullName>
    </submittedName>
</protein>
<reference evidence="3" key="1">
    <citation type="submission" date="2021-11" db="EMBL/GenBank/DDBJ databases">
        <title>Cultivation dependent microbiological survey of springs from the worlds oldest radium mine currently devoted to the extraction of radon-saturated water.</title>
        <authorList>
            <person name="Kapinusova G."/>
            <person name="Smrhova T."/>
            <person name="Strejcek M."/>
            <person name="Suman J."/>
            <person name="Jani K."/>
            <person name="Pajer P."/>
            <person name="Uhlik O."/>
        </authorList>
    </citation>
    <scope>NUCLEOTIDE SEQUENCE [LARGE SCALE GENOMIC DNA]</scope>
    <source>
        <strain evidence="3">J379</strain>
    </source>
</reference>
<dbReference type="EMBL" id="CP088295">
    <property type="protein sequence ID" value="UUY05121.1"/>
    <property type="molecule type" value="Genomic_DNA"/>
</dbReference>